<gene>
    <name evidence="2" type="ORF">Nocox_30905</name>
</gene>
<keyword evidence="1" id="KW-0472">Membrane</keyword>
<sequence length="150" mass="16783">MQCSSFAMKMHGMRDQPNERVAVVDPLSKRSPSRSRVKLLTMLVIAHVLTGAFVAFVTYDPYGKRDISFILREVREGRVSEATLVADEQRISVSTIDGQKWYARYGPPGLSQEALMEELSRADPLGNLKVTVEVSVWGMRPRSTTRTAPV</sequence>
<keyword evidence="1" id="KW-0812">Transmembrane</keyword>
<proteinExistence type="predicted"/>
<organism evidence="2 3">
    <name type="scientific">Nonomuraea coxensis DSM 45129</name>
    <dbReference type="NCBI Taxonomy" id="1122611"/>
    <lineage>
        <taxon>Bacteria</taxon>
        <taxon>Bacillati</taxon>
        <taxon>Actinomycetota</taxon>
        <taxon>Actinomycetes</taxon>
        <taxon>Streptosporangiales</taxon>
        <taxon>Streptosporangiaceae</taxon>
        <taxon>Nonomuraea</taxon>
    </lineage>
</organism>
<protein>
    <submittedName>
        <fullName evidence="2">Uncharacterized protein</fullName>
    </submittedName>
</protein>
<evidence type="ECO:0000313" key="2">
    <source>
        <dbReference type="EMBL" id="QYC43763.1"/>
    </source>
</evidence>
<dbReference type="Proteomes" id="UP000824681">
    <property type="component" value="Chromosome"/>
</dbReference>
<accession>A0ABX8U7U0</accession>
<reference evidence="2 3" key="1">
    <citation type="journal article" date="2021" name="ACS Chem. Biol.">
        <title>Genomic-Led Discovery of a Novel Glycopeptide Antibiotic by Nonomuraea coxensis DSM 45129.</title>
        <authorList>
            <person name="Yushchuk O."/>
            <person name="Vior N.M."/>
            <person name="Andreo-Vidal A."/>
            <person name="Berini F."/>
            <person name="Ruckert C."/>
            <person name="Busche T."/>
            <person name="Binda E."/>
            <person name="Kalinowski J."/>
            <person name="Truman A.W."/>
            <person name="Marinelli F."/>
        </authorList>
    </citation>
    <scope>NUCLEOTIDE SEQUENCE [LARGE SCALE GENOMIC DNA]</scope>
    <source>
        <strain evidence="2 3">DSM 45129</strain>
    </source>
</reference>
<keyword evidence="3" id="KW-1185">Reference proteome</keyword>
<evidence type="ECO:0000256" key="1">
    <source>
        <dbReference type="SAM" id="Phobius"/>
    </source>
</evidence>
<dbReference type="EMBL" id="CP068985">
    <property type="protein sequence ID" value="QYC43763.1"/>
    <property type="molecule type" value="Genomic_DNA"/>
</dbReference>
<name>A0ABX8U7U0_9ACTN</name>
<keyword evidence="1" id="KW-1133">Transmembrane helix</keyword>
<feature type="transmembrane region" description="Helical" evidence="1">
    <location>
        <begin position="39"/>
        <end position="59"/>
    </location>
</feature>
<evidence type="ECO:0000313" key="3">
    <source>
        <dbReference type="Proteomes" id="UP000824681"/>
    </source>
</evidence>